<evidence type="ECO:0000313" key="2">
    <source>
        <dbReference type="EMBL" id="PQJ12060.1"/>
    </source>
</evidence>
<sequence length="487" mass="53297">MRQLLTALFTILCIPVLAQNSISWLATAPVAHKIYGNLHPRIKLDKYNNPMVVWGDDGGKAYFAKWGGESFSTPIVISQSGVNVFATSWAGPDIAAHGDTVYVTYKQIPEEKNHIYIKHSYDGGVNFSAAAQVDSEYNYITRFPTVTTDENGNPFVTYMKVDKGYDNAHYVVARSDDMGESFFKDTLASINSGDKVCDCSPAALVASGSAGVLLYRNNLGGLRNIWGGVSNNGCKTFNNALRIDSTDYVPSTCPASGPDGVIVGDTLYSVYMSGSNDNSLVYLSKLSLSYPSLTTSEVTGAITGVPKQNYPRISGIGSAAGIVWTQSSGGNNIVCLAVTDDLTRGFPKVYDTVAEGVMLNADVAIGGGFIYVVWEDQVTRSVMYRRGVYYKKNKVVDNTSILIGSQNPTMKYFTINMPDILSCVMIDSTGREYEMDISYPKNVNICQVNTDEMEEGEYGVKVWDKDGRIYNARIRLKGVKRNKDKED</sequence>
<gene>
    <name evidence="2" type="ORF">CJD36_009740</name>
</gene>
<keyword evidence="1" id="KW-0732">Signal</keyword>
<comment type="caution">
    <text evidence="2">The sequence shown here is derived from an EMBL/GenBank/DDBJ whole genome shotgun (WGS) entry which is preliminary data.</text>
</comment>
<dbReference type="OrthoDB" id="847524at2"/>
<evidence type="ECO:0000256" key="1">
    <source>
        <dbReference type="SAM" id="SignalP"/>
    </source>
</evidence>
<dbReference type="SUPFAM" id="SSF50939">
    <property type="entry name" value="Sialidases"/>
    <property type="match status" value="1"/>
</dbReference>
<evidence type="ECO:0000313" key="3">
    <source>
        <dbReference type="Proteomes" id="UP000239872"/>
    </source>
</evidence>
<feature type="chain" id="PRO_5015776891" description="Exo-alpha-sialidase" evidence="1">
    <location>
        <begin position="19"/>
        <end position="487"/>
    </location>
</feature>
<evidence type="ECO:0008006" key="4">
    <source>
        <dbReference type="Google" id="ProtNLM"/>
    </source>
</evidence>
<accession>A0A2S7SYN8</accession>
<dbReference type="EMBL" id="PPSL01000002">
    <property type="protein sequence ID" value="PQJ12060.1"/>
    <property type="molecule type" value="Genomic_DNA"/>
</dbReference>
<dbReference type="InterPro" id="IPR036278">
    <property type="entry name" value="Sialidase_sf"/>
</dbReference>
<dbReference type="Proteomes" id="UP000239872">
    <property type="component" value="Unassembled WGS sequence"/>
</dbReference>
<reference evidence="2 3" key="1">
    <citation type="submission" date="2018-01" db="EMBL/GenBank/DDBJ databases">
        <title>A novel member of the phylum Bacteroidetes isolated from glacier ice.</title>
        <authorList>
            <person name="Liu Q."/>
            <person name="Xin Y.-H."/>
        </authorList>
    </citation>
    <scope>NUCLEOTIDE SEQUENCE [LARGE SCALE GENOMIC DNA]</scope>
    <source>
        <strain evidence="2 3">RB1R16</strain>
    </source>
</reference>
<keyword evidence="3" id="KW-1185">Reference proteome</keyword>
<protein>
    <recommendedName>
        <fullName evidence="4">Exo-alpha-sialidase</fullName>
    </recommendedName>
</protein>
<dbReference type="Gene3D" id="2.120.10.10">
    <property type="match status" value="1"/>
</dbReference>
<organism evidence="2 3">
    <name type="scientific">Flavipsychrobacter stenotrophus</name>
    <dbReference type="NCBI Taxonomy" id="2077091"/>
    <lineage>
        <taxon>Bacteria</taxon>
        <taxon>Pseudomonadati</taxon>
        <taxon>Bacteroidota</taxon>
        <taxon>Chitinophagia</taxon>
        <taxon>Chitinophagales</taxon>
        <taxon>Chitinophagaceae</taxon>
        <taxon>Flavipsychrobacter</taxon>
    </lineage>
</organism>
<proteinExistence type="predicted"/>
<feature type="signal peptide" evidence="1">
    <location>
        <begin position="1"/>
        <end position="18"/>
    </location>
</feature>
<dbReference type="RefSeq" id="WP_105038939.1">
    <property type="nucleotide sequence ID" value="NZ_PPSL01000002.1"/>
</dbReference>
<dbReference type="AlphaFoldDB" id="A0A2S7SYN8"/>
<name>A0A2S7SYN8_9BACT</name>